<keyword evidence="2" id="KW-1185">Reference proteome</keyword>
<accession>A0ACC2II73</accession>
<dbReference type="EMBL" id="JAPHNI010000171">
    <property type="protein sequence ID" value="KAJ8114851.1"/>
    <property type="molecule type" value="Genomic_DNA"/>
</dbReference>
<reference evidence="1" key="1">
    <citation type="submission" date="2022-11" db="EMBL/GenBank/DDBJ databases">
        <title>Genome Sequence of Boeremia exigua.</title>
        <authorList>
            <person name="Buettner E."/>
        </authorList>
    </citation>
    <scope>NUCLEOTIDE SEQUENCE</scope>
    <source>
        <strain evidence="1">CU02</strain>
    </source>
</reference>
<gene>
    <name evidence="1" type="ORF">OPT61_g3363</name>
</gene>
<evidence type="ECO:0000313" key="2">
    <source>
        <dbReference type="Proteomes" id="UP001153331"/>
    </source>
</evidence>
<protein>
    <submittedName>
        <fullName evidence="1">Uncharacterized protein</fullName>
    </submittedName>
</protein>
<proteinExistence type="predicted"/>
<name>A0ACC2II73_9PLEO</name>
<evidence type="ECO:0000313" key="1">
    <source>
        <dbReference type="EMBL" id="KAJ8114851.1"/>
    </source>
</evidence>
<comment type="caution">
    <text evidence="1">The sequence shown here is derived from an EMBL/GenBank/DDBJ whole genome shotgun (WGS) entry which is preliminary data.</text>
</comment>
<sequence length="179" mass="18982">MAGAHDHGALPVKEALDRCALAGVWARRSLALAIAGTFCALASVAGGAGQAGVNYCGFWGGPLVRPGAWSGDEAKHGLITTPLIRLHGVPAIFLELEYLLGTTWLTRFSSATGAFTQQTERLSLSTARPGMSTRLGASLQIRWHPVVARYLVATFENSVLSGCEHGQAIGRELETKRRA</sequence>
<organism evidence="1 2">
    <name type="scientific">Boeremia exigua</name>
    <dbReference type="NCBI Taxonomy" id="749465"/>
    <lineage>
        <taxon>Eukaryota</taxon>
        <taxon>Fungi</taxon>
        <taxon>Dikarya</taxon>
        <taxon>Ascomycota</taxon>
        <taxon>Pezizomycotina</taxon>
        <taxon>Dothideomycetes</taxon>
        <taxon>Pleosporomycetidae</taxon>
        <taxon>Pleosporales</taxon>
        <taxon>Pleosporineae</taxon>
        <taxon>Didymellaceae</taxon>
        <taxon>Boeremia</taxon>
    </lineage>
</organism>
<dbReference type="Proteomes" id="UP001153331">
    <property type="component" value="Unassembled WGS sequence"/>
</dbReference>